<comment type="caution">
    <text evidence="2">The sequence shown here is derived from an EMBL/GenBank/DDBJ whole genome shotgun (WGS) entry which is preliminary data.</text>
</comment>
<keyword evidence="3" id="KW-1185">Reference proteome</keyword>
<dbReference type="Pfam" id="PF21355">
    <property type="entry name" value="TRAF-mep_MATH"/>
    <property type="match status" value="1"/>
</dbReference>
<proteinExistence type="predicted"/>
<reference evidence="2 3" key="1">
    <citation type="submission" date="2022-05" db="EMBL/GenBank/DDBJ databases">
        <authorList>
            <consortium name="Genoscope - CEA"/>
            <person name="William W."/>
        </authorList>
    </citation>
    <scope>NUCLEOTIDE SEQUENCE [LARGE SCALE GENOMIC DNA]</scope>
</reference>
<sequence length="359" mass="40803">MEPDTEGGRRASGGFYCQQSVDIDDHRRQLEMQCPFNQSIAQQRQQTSASPSHGLLMPNIVGPLPPRHTSRMSFRQHREDTAIVQLEERRPRMQQEDSGINLSSRYPKQLLELCRADVRVEHLQEGPLLNLQSGYRQPGRTAYNMQPQGDGQARRGWGFFEIGPLLAGQVYCREGQTESSESTDQVRSCCSRGETLNPGGIFDGNFIIWRIENFFVLLRDAVNGRINSLEGPPIHTGRYGYKLRICIFPTGIDGGDRRHAGLFIGLMKGEYDNILKWPFTAIISLTMLDQSNVEDPHHISGTFVTDKNQRAFEKPDTAVQYDILYGYAEFAPIDMICNPRYSRDDTVMIKIEIHPYSIC</sequence>
<dbReference type="Proteomes" id="UP001159427">
    <property type="component" value="Unassembled WGS sequence"/>
</dbReference>
<organism evidence="2 3">
    <name type="scientific">Porites evermanni</name>
    <dbReference type="NCBI Taxonomy" id="104178"/>
    <lineage>
        <taxon>Eukaryota</taxon>
        <taxon>Metazoa</taxon>
        <taxon>Cnidaria</taxon>
        <taxon>Anthozoa</taxon>
        <taxon>Hexacorallia</taxon>
        <taxon>Scleractinia</taxon>
        <taxon>Fungiina</taxon>
        <taxon>Poritidae</taxon>
        <taxon>Porites</taxon>
    </lineage>
</organism>
<dbReference type="PANTHER" id="PTHR10131">
    <property type="entry name" value="TNF RECEPTOR ASSOCIATED FACTOR"/>
    <property type="match status" value="1"/>
</dbReference>
<dbReference type="InterPro" id="IPR002083">
    <property type="entry name" value="MATH/TRAF_dom"/>
</dbReference>
<gene>
    <name evidence="2" type="ORF">PEVE_00032308</name>
</gene>
<dbReference type="Gene3D" id="2.60.210.10">
    <property type="entry name" value="Apoptosis, Tumor Necrosis Factor Receptor Associated Protein 2, Chain A"/>
    <property type="match status" value="1"/>
</dbReference>
<protein>
    <recommendedName>
        <fullName evidence="1">MATH domain-containing protein</fullName>
    </recommendedName>
</protein>
<evidence type="ECO:0000313" key="3">
    <source>
        <dbReference type="Proteomes" id="UP001159427"/>
    </source>
</evidence>
<dbReference type="SUPFAM" id="SSF49599">
    <property type="entry name" value="TRAF domain-like"/>
    <property type="match status" value="1"/>
</dbReference>
<dbReference type="PROSITE" id="PS50144">
    <property type="entry name" value="MATH"/>
    <property type="match status" value="1"/>
</dbReference>
<name>A0ABN8LMI5_9CNID</name>
<accession>A0ABN8LMI5</accession>
<dbReference type="EMBL" id="CALNXI010000047">
    <property type="protein sequence ID" value="CAH3016763.1"/>
    <property type="molecule type" value="Genomic_DNA"/>
</dbReference>
<feature type="domain" description="MATH" evidence="1">
    <location>
        <begin position="204"/>
        <end position="353"/>
    </location>
</feature>
<dbReference type="InterPro" id="IPR008974">
    <property type="entry name" value="TRAF-like"/>
</dbReference>
<evidence type="ECO:0000313" key="2">
    <source>
        <dbReference type="EMBL" id="CAH3016763.1"/>
    </source>
</evidence>
<dbReference type="PANTHER" id="PTHR10131:SF94">
    <property type="entry name" value="TNF RECEPTOR-ASSOCIATED FACTOR 4"/>
    <property type="match status" value="1"/>
</dbReference>
<evidence type="ECO:0000259" key="1">
    <source>
        <dbReference type="PROSITE" id="PS50144"/>
    </source>
</evidence>
<dbReference type="SMART" id="SM00061">
    <property type="entry name" value="MATH"/>
    <property type="match status" value="1"/>
</dbReference>
<dbReference type="InterPro" id="IPR049342">
    <property type="entry name" value="TRAF1-6_MATH_dom"/>
</dbReference>